<feature type="compositionally biased region" description="Basic and acidic residues" evidence="1">
    <location>
        <begin position="51"/>
        <end position="61"/>
    </location>
</feature>
<sequence>MAGIGPGGGTDQRHREAETDDQLEEPGRGSAFHGEGSCQAEFREGSGSGKTQEKQEFRECTRFGGTGSGKQVRGNRLGETGLGKQAWGNRLGETGLGKQAWGNRLGETGLGKQGSGMKLFG</sequence>
<gene>
    <name evidence="2" type="ORF">GCM10022223_31030</name>
</gene>
<accession>A0ABP6ZLL1</accession>
<proteinExistence type="predicted"/>
<feature type="region of interest" description="Disordered" evidence="1">
    <location>
        <begin position="1"/>
        <end position="121"/>
    </location>
</feature>
<name>A0ABP6ZLL1_9ACTN</name>
<protein>
    <submittedName>
        <fullName evidence="2">Uncharacterized protein</fullName>
    </submittedName>
</protein>
<reference evidence="3" key="1">
    <citation type="journal article" date="2019" name="Int. J. Syst. Evol. Microbiol.">
        <title>The Global Catalogue of Microorganisms (GCM) 10K type strain sequencing project: providing services to taxonomists for standard genome sequencing and annotation.</title>
        <authorList>
            <consortium name="The Broad Institute Genomics Platform"/>
            <consortium name="The Broad Institute Genome Sequencing Center for Infectious Disease"/>
            <person name="Wu L."/>
            <person name="Ma J."/>
        </authorList>
    </citation>
    <scope>NUCLEOTIDE SEQUENCE [LARGE SCALE GENOMIC DNA]</scope>
    <source>
        <strain evidence="3">JCM 16902</strain>
    </source>
</reference>
<feature type="compositionally biased region" description="Gly residues" evidence="1">
    <location>
        <begin position="1"/>
        <end position="10"/>
    </location>
</feature>
<evidence type="ECO:0000313" key="3">
    <source>
        <dbReference type="Proteomes" id="UP001501074"/>
    </source>
</evidence>
<keyword evidence="3" id="KW-1185">Reference proteome</keyword>
<comment type="caution">
    <text evidence="2">The sequence shown here is derived from an EMBL/GenBank/DDBJ whole genome shotgun (WGS) entry which is preliminary data.</text>
</comment>
<evidence type="ECO:0000313" key="2">
    <source>
        <dbReference type="EMBL" id="GAA3612715.1"/>
    </source>
</evidence>
<dbReference type="Proteomes" id="UP001501074">
    <property type="component" value="Unassembled WGS sequence"/>
</dbReference>
<organism evidence="2 3">
    <name type="scientific">Kineosporia mesophila</name>
    <dbReference type="NCBI Taxonomy" id="566012"/>
    <lineage>
        <taxon>Bacteria</taxon>
        <taxon>Bacillati</taxon>
        <taxon>Actinomycetota</taxon>
        <taxon>Actinomycetes</taxon>
        <taxon>Kineosporiales</taxon>
        <taxon>Kineosporiaceae</taxon>
        <taxon>Kineosporia</taxon>
    </lineage>
</organism>
<evidence type="ECO:0000256" key="1">
    <source>
        <dbReference type="SAM" id="MobiDB-lite"/>
    </source>
</evidence>
<dbReference type="EMBL" id="BAAAZO010000004">
    <property type="protein sequence ID" value="GAA3612715.1"/>
    <property type="molecule type" value="Genomic_DNA"/>
</dbReference>